<feature type="disulfide bond" description="Interchain (with Cys-53); in linked form" evidence="9">
    <location>
        <position position="214"/>
    </location>
</feature>
<gene>
    <name evidence="12" type="ordered locus">CTC_00894</name>
</gene>
<comment type="subcellular location">
    <subcellularLocation>
        <location evidence="9">Cytoplasm</location>
    </subcellularLocation>
</comment>
<protein>
    <recommendedName>
        <fullName evidence="9">Peroxiredoxin</fullName>
        <ecNumber evidence="9">1.11.1.24</ecNumber>
    </recommendedName>
    <alternativeName>
        <fullName evidence="9">Thioredoxin peroxidase</fullName>
    </alternativeName>
    <alternativeName>
        <fullName evidence="9">Thioredoxin-dependent peroxiredoxin</fullName>
    </alternativeName>
</protein>
<feature type="disulfide bond" description="Alternate" evidence="9">
    <location>
        <begin position="208"/>
        <end position="214"/>
    </location>
</feature>
<dbReference type="HOGENOM" id="CLU_042529_4_4_9"/>
<comment type="catalytic activity">
    <reaction evidence="9">
        <text>a hydroperoxide + [thioredoxin]-dithiol = an alcohol + [thioredoxin]-disulfide + H2O</text>
        <dbReference type="Rhea" id="RHEA:62620"/>
        <dbReference type="Rhea" id="RHEA-COMP:10698"/>
        <dbReference type="Rhea" id="RHEA-COMP:10700"/>
        <dbReference type="ChEBI" id="CHEBI:15377"/>
        <dbReference type="ChEBI" id="CHEBI:29950"/>
        <dbReference type="ChEBI" id="CHEBI:30879"/>
        <dbReference type="ChEBI" id="CHEBI:35924"/>
        <dbReference type="ChEBI" id="CHEBI:50058"/>
        <dbReference type="EC" id="1.11.1.24"/>
    </reaction>
</comment>
<feature type="binding site" evidence="9">
    <location>
        <position position="130"/>
    </location>
    <ligand>
        <name>substrate</name>
    </ligand>
</feature>
<evidence type="ECO:0000256" key="8">
    <source>
        <dbReference type="ARBA" id="ARBA00037420"/>
    </source>
</evidence>
<dbReference type="STRING" id="212717.CTC_00894"/>
<dbReference type="InterPro" id="IPR050217">
    <property type="entry name" value="Peroxiredoxin"/>
</dbReference>
<dbReference type="PROSITE" id="PS51352">
    <property type="entry name" value="THIOREDOXIN_2"/>
    <property type="match status" value="1"/>
</dbReference>
<dbReference type="GO" id="GO:0006979">
    <property type="term" value="P:response to oxidative stress"/>
    <property type="evidence" value="ECO:0007669"/>
    <property type="project" value="TreeGrafter"/>
</dbReference>
<keyword evidence="6 9" id="KW-0676">Redox-active center</keyword>
<dbReference type="GO" id="GO:0008379">
    <property type="term" value="F:thioredoxin peroxidase activity"/>
    <property type="evidence" value="ECO:0007669"/>
    <property type="project" value="TreeGrafter"/>
</dbReference>
<evidence type="ECO:0000256" key="5">
    <source>
        <dbReference type="ARBA" id="ARBA00023002"/>
    </source>
</evidence>
<evidence type="ECO:0000256" key="3">
    <source>
        <dbReference type="ARBA" id="ARBA00022559"/>
    </source>
</evidence>
<dbReference type="InterPro" id="IPR024706">
    <property type="entry name" value="Peroxiredoxin_AhpC-typ"/>
</dbReference>
<comment type="similarity">
    <text evidence="7 9">Belongs to the peroxiredoxin family. Prx6 subfamily.</text>
</comment>
<dbReference type="Pfam" id="PF00578">
    <property type="entry name" value="AhpC-TSA"/>
    <property type="match status" value="1"/>
</dbReference>
<dbReference type="InterPro" id="IPR036249">
    <property type="entry name" value="Thioredoxin-like_sf"/>
</dbReference>
<dbReference type="EC" id="1.11.1.24" evidence="9"/>
<dbReference type="Pfam" id="PF10417">
    <property type="entry name" value="1-cysPrx_C"/>
    <property type="match status" value="1"/>
</dbReference>
<evidence type="ECO:0000256" key="4">
    <source>
        <dbReference type="ARBA" id="ARBA00022862"/>
    </source>
</evidence>
<dbReference type="HAMAP" id="MF_00401">
    <property type="entry name" value="Peroxiredoxin"/>
    <property type="match status" value="1"/>
</dbReference>
<dbReference type="OrthoDB" id="9812811at2"/>
<comment type="subunit">
    <text evidence="9">Homodecamer. Pentamer of dimers that assemble into a ring structure.</text>
</comment>
<keyword evidence="2 9" id="KW-0963">Cytoplasm</keyword>
<dbReference type="GO" id="GO:0033554">
    <property type="term" value="P:cellular response to stress"/>
    <property type="evidence" value="ECO:0007669"/>
    <property type="project" value="TreeGrafter"/>
</dbReference>
<dbReference type="Gene3D" id="3.40.30.10">
    <property type="entry name" value="Glutaredoxin"/>
    <property type="match status" value="1"/>
</dbReference>
<keyword evidence="13" id="KW-1185">Reference proteome</keyword>
<dbReference type="InterPro" id="IPR013766">
    <property type="entry name" value="Thioredoxin_domain"/>
</dbReference>
<feature type="active site" description="Cysteine sulfenic acid (-SOH) intermediate; for peroxidase activity" evidence="10">
    <location>
        <position position="53"/>
    </location>
</feature>
<dbReference type="GO" id="GO:0042744">
    <property type="term" value="P:hydrogen peroxide catabolic process"/>
    <property type="evidence" value="ECO:0007669"/>
    <property type="project" value="TreeGrafter"/>
</dbReference>
<dbReference type="KEGG" id="ctc:CTC_00894"/>
<evidence type="ECO:0000256" key="10">
    <source>
        <dbReference type="PIRSR" id="PIRSR000239-1"/>
    </source>
</evidence>
<dbReference type="PANTHER" id="PTHR10681">
    <property type="entry name" value="THIOREDOXIN PEROXIDASE"/>
    <property type="match status" value="1"/>
</dbReference>
<dbReference type="Gene3D" id="3.30.1020.10">
    <property type="entry name" value="Antioxidant, Horf6, Chain A, domain2"/>
    <property type="match status" value="1"/>
</dbReference>
<evidence type="ECO:0000256" key="6">
    <source>
        <dbReference type="ARBA" id="ARBA00023284"/>
    </source>
</evidence>
<dbReference type="GeneID" id="24253542"/>
<dbReference type="SUPFAM" id="SSF52833">
    <property type="entry name" value="Thioredoxin-like"/>
    <property type="match status" value="1"/>
</dbReference>
<evidence type="ECO:0000256" key="9">
    <source>
        <dbReference type="HAMAP-Rule" id="MF_00401"/>
    </source>
</evidence>
<dbReference type="InterPro" id="IPR045020">
    <property type="entry name" value="PRX_1cys"/>
</dbReference>
<dbReference type="NCBIfam" id="NF009668">
    <property type="entry name" value="PRK13189.1"/>
    <property type="match status" value="1"/>
</dbReference>
<accession>Q896V4</accession>
<dbReference type="GO" id="GO:0045454">
    <property type="term" value="P:cell redox homeostasis"/>
    <property type="evidence" value="ECO:0007669"/>
    <property type="project" value="TreeGrafter"/>
</dbReference>
<dbReference type="InterPro" id="IPR022915">
    <property type="entry name" value="Peroxiredoxin_TDXH"/>
</dbReference>
<keyword evidence="5 9" id="KW-0560">Oxidoreductase</keyword>
<comment type="similarity">
    <text evidence="1">Belongs to the peroxiredoxin family. AhpC/Prx1 subfamily.</text>
</comment>
<dbReference type="PIRSF" id="PIRSF000239">
    <property type="entry name" value="AHPC"/>
    <property type="match status" value="1"/>
</dbReference>
<evidence type="ECO:0000313" key="13">
    <source>
        <dbReference type="Proteomes" id="UP000001412"/>
    </source>
</evidence>
<comment type="function">
    <text evidence="8 9">Thiol-specific peroxidase that catalyzes the reduction of hydrogen peroxide and organic hydroperoxides to water and alcohols, respectively. Plays a role in cell protection against oxidative stress by detoxifying peroxides.</text>
</comment>
<evidence type="ECO:0000259" key="11">
    <source>
        <dbReference type="PROSITE" id="PS51352"/>
    </source>
</evidence>
<evidence type="ECO:0000313" key="12">
    <source>
        <dbReference type="EMBL" id="AAO35486.1"/>
    </source>
</evidence>
<dbReference type="AlphaFoldDB" id="Q896V4"/>
<dbReference type="EMBL" id="AE015927">
    <property type="protein sequence ID" value="AAO35486.1"/>
    <property type="molecule type" value="Genomic_DNA"/>
</dbReference>
<keyword evidence="9" id="KW-1015">Disulfide bond</keyword>
<evidence type="ECO:0000256" key="1">
    <source>
        <dbReference type="ARBA" id="ARBA00009796"/>
    </source>
</evidence>
<dbReference type="Proteomes" id="UP000001412">
    <property type="component" value="Chromosome"/>
</dbReference>
<dbReference type="RefSeq" id="WP_011099148.1">
    <property type="nucleotide sequence ID" value="NC_004557.1"/>
</dbReference>
<keyword evidence="3 9" id="KW-0575">Peroxidase</keyword>
<reference evidence="12 13" key="1">
    <citation type="journal article" date="2003" name="Proc. Natl. Acad. Sci. U.S.A.">
        <title>The genome sequence of Clostridium tetani, the causative agent of tetanus disease.</title>
        <authorList>
            <person name="Brueggemann H."/>
            <person name="Baumer S."/>
            <person name="Fricke W.F."/>
            <person name="Wiezer A."/>
            <person name="Liesegang H."/>
            <person name="Decker I."/>
            <person name="Herzberg C."/>
            <person name="Martinez-Arias R."/>
            <person name="Merkl R."/>
            <person name="Henne A."/>
            <person name="Gottschalk G."/>
        </authorList>
    </citation>
    <scope>NUCLEOTIDE SEQUENCE [LARGE SCALE GENOMIC DNA]</scope>
    <source>
        <strain evidence="13">Massachusetts / E88</strain>
    </source>
</reference>
<evidence type="ECO:0000256" key="7">
    <source>
        <dbReference type="ARBA" id="ARBA00025719"/>
    </source>
</evidence>
<proteinExistence type="inferred from homology"/>
<name>Q896V4_CLOTE</name>
<evidence type="ECO:0000256" key="2">
    <source>
        <dbReference type="ARBA" id="ARBA00022490"/>
    </source>
</evidence>
<dbReference type="CDD" id="cd03016">
    <property type="entry name" value="PRX_1cys"/>
    <property type="match status" value="1"/>
</dbReference>
<dbReference type="PANTHER" id="PTHR10681:SF128">
    <property type="entry name" value="THIOREDOXIN-DEPENDENT PEROXIDE REDUCTASE, MITOCHONDRIAL"/>
    <property type="match status" value="1"/>
</dbReference>
<organism evidence="12 13">
    <name type="scientific">Clostridium tetani (strain Massachusetts / E88)</name>
    <dbReference type="NCBI Taxonomy" id="212717"/>
    <lineage>
        <taxon>Bacteria</taxon>
        <taxon>Bacillati</taxon>
        <taxon>Bacillota</taxon>
        <taxon>Clostridia</taxon>
        <taxon>Eubacteriales</taxon>
        <taxon>Clostridiaceae</taxon>
        <taxon>Clostridium</taxon>
    </lineage>
</organism>
<dbReference type="InterPro" id="IPR019479">
    <property type="entry name" value="Peroxiredoxin_C"/>
</dbReference>
<keyword evidence="4 9" id="KW-0049">Antioxidant</keyword>
<comment type="miscellaneous">
    <text evidence="9">The active site is a conserved redox-active cysteine residue, the peroxidatic cysteine (C(P)), which makes the nucleophilic attack on the peroxide substrate. The peroxide oxidizes the C(P)-SH to cysteine sulfenic acid (C(P)-SOH), which then reacts with another cysteine residue, the resolving cysteine (C(R)), to form a disulfide bridge. The disulfide is subsequently reduced by an appropriate electron donor to complete the catalytic cycle. Although the primary sequence of this enzyme is similar to those of the 1-Cys Prx6 enzymes, its catalytic properties resemble those of the typical 2-Cys Prxs and C(R) is provided by the other dimeric subunit to form an intersubunit disulfide. The disulfide is subsequently reduced by thioredoxin.</text>
</comment>
<feature type="disulfide bond" description="Interchain (with Cys-214); in linked form" evidence="9">
    <location>
        <position position="53"/>
    </location>
</feature>
<feature type="active site" description="Cysteine sulfenic acid (-SOH) intermediate" evidence="9">
    <location>
        <position position="53"/>
    </location>
</feature>
<dbReference type="GO" id="GO:0005829">
    <property type="term" value="C:cytosol"/>
    <property type="evidence" value="ECO:0007669"/>
    <property type="project" value="TreeGrafter"/>
</dbReference>
<feature type="domain" description="Thioredoxin" evidence="11">
    <location>
        <begin position="12"/>
        <end position="167"/>
    </location>
</feature>
<dbReference type="InterPro" id="IPR000866">
    <property type="entry name" value="AhpC/TSA"/>
</dbReference>
<sequence length="223" mass="25582">MKDCKEEKHKCLNIGMKAPDFCATTTFGSIRLSDFRGKWVILFSHPGDFTPVCTTEFIGFAQCYPYFKKRNVQLLGLSIDSNPSHLAWVYNIYINTGIQIPFPIIADRDGSISRMYGMVSPYISSTETVRSVFIIDEDGIIRTILTYPLTNGRNIGEILRMVCALQTTDEEKVVTPANWIPGRPVMVPPPKTYNELINRRKDNPELCCIDWYWCYKKQNKNFA</sequence>